<name>A0A8X7V2U5_BRACI</name>
<dbReference type="PANTHER" id="PTHR32410:SF159">
    <property type="entry name" value="CYSTEINE_HISTIDINE-RICH C1 DOMAIN FAMILY PROTEIN"/>
    <property type="match status" value="1"/>
</dbReference>
<dbReference type="PROSITE" id="PS50081">
    <property type="entry name" value="ZF_DAG_PE_2"/>
    <property type="match status" value="2"/>
</dbReference>
<dbReference type="InterPro" id="IPR001965">
    <property type="entry name" value="Znf_PHD"/>
</dbReference>
<keyword evidence="2" id="KW-0677">Repeat</keyword>
<evidence type="ECO:0000256" key="2">
    <source>
        <dbReference type="ARBA" id="ARBA00022737"/>
    </source>
</evidence>
<evidence type="ECO:0000256" key="4">
    <source>
        <dbReference type="ARBA" id="ARBA00022833"/>
    </source>
</evidence>
<dbReference type="Pfam" id="PF22926">
    <property type="entry name" value="C1-like_CT"/>
    <property type="match status" value="1"/>
</dbReference>
<gene>
    <name evidence="6" type="ORF">Bca52824_036549</name>
</gene>
<feature type="domain" description="Phorbol-ester/DAG-type" evidence="5">
    <location>
        <begin position="1"/>
        <end position="52"/>
    </location>
</feature>
<dbReference type="OrthoDB" id="938199at2759"/>
<accession>A0A8X7V2U5</accession>
<evidence type="ECO:0000313" key="7">
    <source>
        <dbReference type="Proteomes" id="UP000886595"/>
    </source>
</evidence>
<dbReference type="AlphaFoldDB" id="A0A8X7V2U5"/>
<protein>
    <recommendedName>
        <fullName evidence="5">Phorbol-ester/DAG-type domain-containing protein</fullName>
    </recommendedName>
</protein>
<sequence length="587" mass="67723">MFTINHRLRFAPCDLCGKHLGNPVYRCSSCRFKVHFKCGIKPSPLAIEHPLCHDHPLAYLKKRDEESPCELCEENINGPSYSCIQCHVHFHLDCIHLAKEVNHPCHSNHPLQLIAVESLINGAEKKITLSLFICNFSICLICIKNPPPLVIEHTKTHKHPLHLFSKKMPFICDVCGEEGDEMPYVCVLCAFLIHGECIDLPRIININRHDHRMYFTHHLGPDYLKCGVCHLSLNQYHGTYSCSVCPNYAAHSRCVVRSGVWDGVELEGIPDDTKYIAPFKVVADDLIVHFSHKDHTLRLHKDNVTQSDRWLQCEACMYPVVFDSIYVCDECGYVLHEKCANLPMKKRLIFDTVPYTLEAHTLDYIDCHMCRTLSDGFLYKSQSQKWNYKDVHCGSLSEPLYHDGHLHPLYFHETRSHHCHGCHDVVHGYVLRCDACNFVLCSYCASLPEKICHMNEENPLTLYYDEKGNNKNWCDNCENQIDPCKWFYICFDCEVILHARCVLGEFSRLKLGRSIGTCSWDKFTVVPNNHNTRPLCIQCQSRCKFSRRDNSSTPNAYSRCFLSSRKIHGALQYKKKNFFFLVLCPSC</sequence>
<dbReference type="Pfam" id="PF03107">
    <property type="entry name" value="C1_2"/>
    <property type="match status" value="5"/>
</dbReference>
<dbReference type="EMBL" id="JAAMPC010000008">
    <property type="protein sequence ID" value="KAG2300077.1"/>
    <property type="molecule type" value="Genomic_DNA"/>
</dbReference>
<evidence type="ECO:0000256" key="3">
    <source>
        <dbReference type="ARBA" id="ARBA00022771"/>
    </source>
</evidence>
<keyword evidence="4" id="KW-0862">Zinc</keyword>
<dbReference type="GO" id="GO:0008270">
    <property type="term" value="F:zinc ion binding"/>
    <property type="evidence" value="ECO:0007669"/>
    <property type="project" value="UniProtKB-KW"/>
</dbReference>
<keyword evidence="3" id="KW-0863">Zinc-finger</keyword>
<comment type="caution">
    <text evidence="6">The sequence shown here is derived from an EMBL/GenBank/DDBJ whole genome shotgun (WGS) entry which is preliminary data.</text>
</comment>
<evidence type="ECO:0000259" key="5">
    <source>
        <dbReference type="PROSITE" id="PS50081"/>
    </source>
</evidence>
<dbReference type="PANTHER" id="PTHR32410">
    <property type="entry name" value="CYSTEINE/HISTIDINE-RICH C1 DOMAIN FAMILY PROTEIN"/>
    <property type="match status" value="1"/>
</dbReference>
<proteinExistence type="predicted"/>
<feature type="domain" description="Phorbol-ester/DAG-type" evidence="5">
    <location>
        <begin position="54"/>
        <end position="105"/>
    </location>
</feature>
<dbReference type="Gene3D" id="3.30.60.20">
    <property type="match status" value="1"/>
</dbReference>
<dbReference type="SUPFAM" id="SSF57889">
    <property type="entry name" value="Cysteine-rich domain"/>
    <property type="match status" value="4"/>
</dbReference>
<dbReference type="InterPro" id="IPR002219">
    <property type="entry name" value="PKC_DAG/PE"/>
</dbReference>
<dbReference type="Proteomes" id="UP000886595">
    <property type="component" value="Unassembled WGS sequence"/>
</dbReference>
<evidence type="ECO:0000313" key="6">
    <source>
        <dbReference type="EMBL" id="KAG2300077.1"/>
    </source>
</evidence>
<organism evidence="6 7">
    <name type="scientific">Brassica carinata</name>
    <name type="common">Ethiopian mustard</name>
    <name type="synonym">Abyssinian cabbage</name>
    <dbReference type="NCBI Taxonomy" id="52824"/>
    <lineage>
        <taxon>Eukaryota</taxon>
        <taxon>Viridiplantae</taxon>
        <taxon>Streptophyta</taxon>
        <taxon>Embryophyta</taxon>
        <taxon>Tracheophyta</taxon>
        <taxon>Spermatophyta</taxon>
        <taxon>Magnoliopsida</taxon>
        <taxon>eudicotyledons</taxon>
        <taxon>Gunneridae</taxon>
        <taxon>Pentapetalae</taxon>
        <taxon>rosids</taxon>
        <taxon>malvids</taxon>
        <taxon>Brassicales</taxon>
        <taxon>Brassicaceae</taxon>
        <taxon>Brassiceae</taxon>
        <taxon>Brassica</taxon>
    </lineage>
</organism>
<reference evidence="6 7" key="1">
    <citation type="submission" date="2020-02" db="EMBL/GenBank/DDBJ databases">
        <authorList>
            <person name="Ma Q."/>
            <person name="Huang Y."/>
            <person name="Song X."/>
            <person name="Pei D."/>
        </authorList>
    </citation>
    <scope>NUCLEOTIDE SEQUENCE [LARGE SCALE GENOMIC DNA]</scope>
    <source>
        <strain evidence="6">Sxm20200214</strain>
        <tissue evidence="6">Leaf</tissue>
    </source>
</reference>
<dbReference type="InterPro" id="IPR054483">
    <property type="entry name" value="DC1-like_CT"/>
</dbReference>
<dbReference type="InterPro" id="IPR004146">
    <property type="entry name" value="DC1"/>
</dbReference>
<evidence type="ECO:0000256" key="1">
    <source>
        <dbReference type="ARBA" id="ARBA00022723"/>
    </source>
</evidence>
<dbReference type="InterPro" id="IPR053192">
    <property type="entry name" value="Vacuole_Formation_Reg"/>
</dbReference>
<keyword evidence="1" id="KW-0479">Metal-binding</keyword>
<dbReference type="InterPro" id="IPR046349">
    <property type="entry name" value="C1-like_sf"/>
</dbReference>
<keyword evidence="7" id="KW-1185">Reference proteome</keyword>
<dbReference type="SMART" id="SM00249">
    <property type="entry name" value="PHD"/>
    <property type="match status" value="4"/>
</dbReference>